<feature type="transmembrane region" description="Helical" evidence="6">
    <location>
        <begin position="139"/>
        <end position="158"/>
    </location>
</feature>
<dbReference type="PANTHER" id="PTHR10057:SF0">
    <property type="entry name" value="TRANSLOCATOR PROTEIN"/>
    <property type="match status" value="1"/>
</dbReference>
<dbReference type="Gene3D" id="1.20.1260.100">
    <property type="entry name" value="TspO/MBR protein"/>
    <property type="match status" value="1"/>
</dbReference>
<accession>A0A1I0PXA5</accession>
<dbReference type="GO" id="GO:0033013">
    <property type="term" value="P:tetrapyrrole metabolic process"/>
    <property type="evidence" value="ECO:0007669"/>
    <property type="project" value="UniProtKB-ARBA"/>
</dbReference>
<proteinExistence type="inferred from homology"/>
<dbReference type="InterPro" id="IPR004307">
    <property type="entry name" value="TspO_MBR"/>
</dbReference>
<evidence type="ECO:0000256" key="6">
    <source>
        <dbReference type="SAM" id="Phobius"/>
    </source>
</evidence>
<gene>
    <name evidence="7" type="ORF">SAMN05421659_10695</name>
</gene>
<dbReference type="FunFam" id="1.20.1260.100:FF:000001">
    <property type="entry name" value="translocator protein 2"/>
    <property type="match status" value="1"/>
</dbReference>
<dbReference type="InterPro" id="IPR038330">
    <property type="entry name" value="TspO/MBR-related_sf"/>
</dbReference>
<protein>
    <submittedName>
        <fullName evidence="7">Tryptophan-rich sensory protein</fullName>
    </submittedName>
</protein>
<feature type="transmembrane region" description="Helical" evidence="6">
    <location>
        <begin position="12"/>
        <end position="31"/>
    </location>
</feature>
<organism evidence="7 8">
    <name type="scientific">[Clostridium] fimetarium</name>
    <dbReference type="NCBI Taxonomy" id="99656"/>
    <lineage>
        <taxon>Bacteria</taxon>
        <taxon>Bacillati</taxon>
        <taxon>Bacillota</taxon>
        <taxon>Clostridia</taxon>
        <taxon>Lachnospirales</taxon>
        <taxon>Lachnospiraceae</taxon>
    </lineage>
</organism>
<feature type="transmembrane region" description="Helical" evidence="6">
    <location>
        <begin position="51"/>
        <end position="71"/>
    </location>
</feature>
<dbReference type="GO" id="GO:0016020">
    <property type="term" value="C:membrane"/>
    <property type="evidence" value="ECO:0007669"/>
    <property type="project" value="UniProtKB-SubCell"/>
</dbReference>
<evidence type="ECO:0000256" key="3">
    <source>
        <dbReference type="ARBA" id="ARBA00022692"/>
    </source>
</evidence>
<keyword evidence="5 6" id="KW-0472">Membrane</keyword>
<dbReference type="OrthoDB" id="9795496at2"/>
<name>A0A1I0PXA5_9FIRM</name>
<dbReference type="PANTHER" id="PTHR10057">
    <property type="entry name" value="PERIPHERAL-TYPE BENZODIAZEPINE RECEPTOR"/>
    <property type="match status" value="1"/>
</dbReference>
<keyword evidence="8" id="KW-1185">Reference proteome</keyword>
<dbReference type="RefSeq" id="WP_092453192.1">
    <property type="nucleotide sequence ID" value="NZ_FOJI01000006.1"/>
</dbReference>
<comment type="subcellular location">
    <subcellularLocation>
        <location evidence="1">Membrane</location>
        <topology evidence="1">Multi-pass membrane protein</topology>
    </subcellularLocation>
</comment>
<evidence type="ECO:0000256" key="2">
    <source>
        <dbReference type="ARBA" id="ARBA00007524"/>
    </source>
</evidence>
<sequence>MKINISNVKWKELIVSVAISLGVGALSGYLTKNSMSLYQELVKPPLTPPGWIFPVVWTILFALMGISAYLIYISDSKDKVQALQIYAIQLMLNFFWSLVFFNMQAYLLAFLILIFLWISIIAMIKIFYEINPIAGKLQIPYLLWVTFAGYLNLAIYFLNR</sequence>
<evidence type="ECO:0000256" key="5">
    <source>
        <dbReference type="ARBA" id="ARBA00023136"/>
    </source>
</evidence>
<reference evidence="7 8" key="1">
    <citation type="submission" date="2016-10" db="EMBL/GenBank/DDBJ databases">
        <authorList>
            <person name="de Groot N.N."/>
        </authorList>
    </citation>
    <scope>NUCLEOTIDE SEQUENCE [LARGE SCALE GENOMIC DNA]</scope>
    <source>
        <strain evidence="7 8">DSM 9179</strain>
    </source>
</reference>
<keyword evidence="4 6" id="KW-1133">Transmembrane helix</keyword>
<evidence type="ECO:0000256" key="1">
    <source>
        <dbReference type="ARBA" id="ARBA00004141"/>
    </source>
</evidence>
<dbReference type="STRING" id="99656.SAMN05421659_10695"/>
<evidence type="ECO:0000313" key="8">
    <source>
        <dbReference type="Proteomes" id="UP000199701"/>
    </source>
</evidence>
<dbReference type="CDD" id="cd15904">
    <property type="entry name" value="TSPO_MBR"/>
    <property type="match status" value="1"/>
</dbReference>
<dbReference type="EMBL" id="FOJI01000006">
    <property type="protein sequence ID" value="SEW19056.1"/>
    <property type="molecule type" value="Genomic_DNA"/>
</dbReference>
<dbReference type="AlphaFoldDB" id="A0A1I0PXA5"/>
<dbReference type="PIRSF" id="PIRSF005859">
    <property type="entry name" value="PBR"/>
    <property type="match status" value="1"/>
</dbReference>
<dbReference type="Pfam" id="PF03073">
    <property type="entry name" value="TspO_MBR"/>
    <property type="match status" value="1"/>
</dbReference>
<dbReference type="Proteomes" id="UP000199701">
    <property type="component" value="Unassembled WGS sequence"/>
</dbReference>
<feature type="transmembrane region" description="Helical" evidence="6">
    <location>
        <begin position="107"/>
        <end position="127"/>
    </location>
</feature>
<keyword evidence="3 6" id="KW-0812">Transmembrane</keyword>
<comment type="similarity">
    <text evidence="2">Belongs to the TspO/BZRP family.</text>
</comment>
<evidence type="ECO:0000256" key="4">
    <source>
        <dbReference type="ARBA" id="ARBA00022989"/>
    </source>
</evidence>
<evidence type="ECO:0000313" key="7">
    <source>
        <dbReference type="EMBL" id="SEW19056.1"/>
    </source>
</evidence>
<feature type="transmembrane region" description="Helical" evidence="6">
    <location>
        <begin position="83"/>
        <end position="101"/>
    </location>
</feature>